<accession>R8W5H6</accession>
<evidence type="ECO:0000313" key="2">
    <source>
        <dbReference type="Proteomes" id="UP000013981"/>
    </source>
</evidence>
<evidence type="ECO:0000313" key="1">
    <source>
        <dbReference type="EMBL" id="EOQ40123.1"/>
    </source>
</evidence>
<dbReference type="EMBL" id="AQOB01000002">
    <property type="protein sequence ID" value="EOQ40123.1"/>
    <property type="molecule type" value="Genomic_DNA"/>
</dbReference>
<dbReference type="Gene3D" id="3.90.180.10">
    <property type="entry name" value="Medium-chain alcohol dehydrogenases, catalytic domain"/>
    <property type="match status" value="1"/>
</dbReference>
<proteinExistence type="predicted"/>
<organism evidence="1 2">
    <name type="scientific">Butyricicoccus pullicaecorum 1.2</name>
    <dbReference type="NCBI Taxonomy" id="1203606"/>
    <lineage>
        <taxon>Bacteria</taxon>
        <taxon>Bacillati</taxon>
        <taxon>Bacillota</taxon>
        <taxon>Clostridia</taxon>
        <taxon>Eubacteriales</taxon>
        <taxon>Butyricicoccaceae</taxon>
        <taxon>Butyricicoccus</taxon>
    </lineage>
</organism>
<gene>
    <name evidence="1" type="ORF">HMPREF1526_00821</name>
</gene>
<name>R8W5H6_9FIRM</name>
<dbReference type="RefSeq" id="WP_016147026.1">
    <property type="nucleotide sequence ID" value="NZ_KB976103.1"/>
</dbReference>
<comment type="caution">
    <text evidence="1">The sequence shown here is derived from an EMBL/GenBank/DDBJ whole genome shotgun (WGS) entry which is preliminary data.</text>
</comment>
<reference evidence="1 2" key="1">
    <citation type="submission" date="2013-01" db="EMBL/GenBank/DDBJ databases">
        <title>The Genome Sequence of Butyricicoccus pullicaecorum 1.2.</title>
        <authorList>
            <consortium name="The Broad Institute Genome Sequencing Platform"/>
            <person name="Earl A."/>
            <person name="Ward D."/>
            <person name="Feldgarden M."/>
            <person name="Gevers D."/>
            <person name="Van Immerseel F."/>
            <person name="Eeckhaut V."/>
            <person name="Walker B."/>
            <person name="Young S.K."/>
            <person name="Zeng Q."/>
            <person name="Gargeya S."/>
            <person name="Fitzgerald M."/>
            <person name="Haas B."/>
            <person name="Abouelleil A."/>
            <person name="Alvarado L."/>
            <person name="Arachchi H.M."/>
            <person name="Berlin A.M."/>
            <person name="Chapman S.B."/>
            <person name="Dewar J."/>
            <person name="Goldberg J."/>
            <person name="Griggs A."/>
            <person name="Gujja S."/>
            <person name="Hansen M."/>
            <person name="Howarth C."/>
            <person name="Imamovic A."/>
            <person name="Larimer J."/>
            <person name="McCowan C."/>
            <person name="Murphy C."/>
            <person name="Neiman D."/>
            <person name="Pearson M."/>
            <person name="Priest M."/>
            <person name="Roberts A."/>
            <person name="Saif S."/>
            <person name="Shea T."/>
            <person name="Sisk P."/>
            <person name="Sykes S."/>
            <person name="Wortman J."/>
            <person name="Nusbaum C."/>
            <person name="Birren B."/>
        </authorList>
    </citation>
    <scope>NUCLEOTIDE SEQUENCE [LARGE SCALE GENOMIC DNA]</scope>
    <source>
        <strain evidence="1 2">1.2</strain>
    </source>
</reference>
<keyword evidence="2" id="KW-1185">Reference proteome</keyword>
<dbReference type="HOGENOM" id="CLU_3096679_0_0_9"/>
<dbReference type="eggNOG" id="COG0604">
    <property type="taxonomic scope" value="Bacteria"/>
</dbReference>
<protein>
    <submittedName>
        <fullName evidence="1">Uncharacterized protein</fullName>
    </submittedName>
</protein>
<dbReference type="PATRIC" id="fig|1203606.4.peg.786"/>
<dbReference type="InterPro" id="IPR011032">
    <property type="entry name" value="GroES-like_sf"/>
</dbReference>
<sequence length="51" mass="5566">MKAVQIKSYSKAINTILSNIPKPQISDSEVLIQIKTAAVNPVDLRIVTGEE</sequence>
<dbReference type="SUPFAM" id="SSF50129">
    <property type="entry name" value="GroES-like"/>
    <property type="match status" value="1"/>
</dbReference>
<dbReference type="AlphaFoldDB" id="R8W5H6"/>
<dbReference type="Proteomes" id="UP000013981">
    <property type="component" value="Unassembled WGS sequence"/>
</dbReference>